<feature type="compositionally biased region" description="Low complexity" evidence="2">
    <location>
        <begin position="313"/>
        <end position="322"/>
    </location>
</feature>
<dbReference type="OrthoDB" id="442087at2759"/>
<feature type="region of interest" description="Disordered" evidence="2">
    <location>
        <begin position="77"/>
        <end position="113"/>
    </location>
</feature>
<dbReference type="InterPro" id="IPR034254">
    <property type="entry name" value="DNAJC17_RRM"/>
</dbReference>
<dbReference type="PANTHER" id="PTHR45098">
    <property type="entry name" value="DNAJ DOMAIN CONTAINING PROTEIN, EXPRESSED"/>
    <property type="match status" value="1"/>
</dbReference>
<name>A0A835VYP1_CHLIN</name>
<proteinExistence type="predicted"/>
<comment type="caution">
    <text evidence="4">The sequence shown here is derived from an EMBL/GenBank/DDBJ whole genome shotgun (WGS) entry which is preliminary data.</text>
</comment>
<feature type="compositionally biased region" description="Gly residues" evidence="2">
    <location>
        <begin position="295"/>
        <end position="312"/>
    </location>
</feature>
<dbReference type="PRINTS" id="PR00625">
    <property type="entry name" value="JDOMAIN"/>
</dbReference>
<dbReference type="SUPFAM" id="SSF46565">
    <property type="entry name" value="Chaperone J-domain"/>
    <property type="match status" value="1"/>
</dbReference>
<dbReference type="InterPro" id="IPR001623">
    <property type="entry name" value="DnaJ_domain"/>
</dbReference>
<feature type="domain" description="J" evidence="3">
    <location>
        <begin position="6"/>
        <end position="73"/>
    </location>
</feature>
<evidence type="ECO:0000256" key="1">
    <source>
        <dbReference type="SAM" id="Coils"/>
    </source>
</evidence>
<dbReference type="Pfam" id="PF00226">
    <property type="entry name" value="DnaJ"/>
    <property type="match status" value="1"/>
</dbReference>
<dbReference type="PROSITE" id="PS50076">
    <property type="entry name" value="DNAJ_2"/>
    <property type="match status" value="1"/>
</dbReference>
<gene>
    <name evidence="4" type="ORF">HXX76_010676</name>
</gene>
<evidence type="ECO:0000256" key="2">
    <source>
        <dbReference type="SAM" id="MobiDB-lite"/>
    </source>
</evidence>
<dbReference type="Gene3D" id="1.10.287.110">
    <property type="entry name" value="DnaJ domain"/>
    <property type="match status" value="1"/>
</dbReference>
<feature type="region of interest" description="Disordered" evidence="2">
    <location>
        <begin position="288"/>
        <end position="346"/>
    </location>
</feature>
<feature type="compositionally biased region" description="Low complexity" evidence="2">
    <location>
        <begin position="160"/>
        <end position="173"/>
    </location>
</feature>
<reference evidence="4" key="1">
    <citation type="journal article" date="2020" name="bioRxiv">
        <title>Comparative genomics of Chlamydomonas.</title>
        <authorList>
            <person name="Craig R.J."/>
            <person name="Hasan A.R."/>
            <person name="Ness R.W."/>
            <person name="Keightley P.D."/>
        </authorList>
    </citation>
    <scope>NUCLEOTIDE SEQUENCE</scope>
    <source>
        <strain evidence="4">SAG 7.73</strain>
    </source>
</reference>
<keyword evidence="1" id="KW-0175">Coiled coil</keyword>
<feature type="region of interest" description="Disordered" evidence="2">
    <location>
        <begin position="160"/>
        <end position="184"/>
    </location>
</feature>
<dbReference type="Proteomes" id="UP000650467">
    <property type="component" value="Unassembled WGS sequence"/>
</dbReference>
<feature type="coiled-coil region" evidence="1">
    <location>
        <begin position="115"/>
        <end position="146"/>
    </location>
</feature>
<dbReference type="InterPro" id="IPR012677">
    <property type="entry name" value="Nucleotide-bd_a/b_plait_sf"/>
</dbReference>
<dbReference type="AlphaFoldDB" id="A0A835VYP1"/>
<sequence>MDEKKNAYTILELQPGPELDEAAIKKAYRKLAIQKHPDKNRDNPNAAEEFAEVEQAYRLLLDKQARGALDDLLRAQAHRAERESKVSDKRRKMKEALERRERAAVSERSEEDVARSRLKVELERLRRKAEEEALKQRQHAAELSAAIAAQRSAAAAAAAGGAAPGAPSTSYGADGHGAGANGAPSEAVQAQLRRTLKVTWDPTLREYSGEELRAIFGGFGGPVQDVVLRDRRKKRKATALVVLGSEAAAARAAGSVCGDPADPLLVVPLVGDVLVDIEGGDAAAAAADAGKPGAADGGAGRAHADGGAGAGPGPQSVAAAGAGHPGGAGAPSLLQRPARLPDLPAGRPLFPGAGGAAKPAFPIFGGAAAGGGLFPSAAGAQAARPAFPAAAAMGGASTFRAWRNVEPVSSEAGDVGAADGVGGRMSFEDRVLERLRVAAAAKQEAAAARAAALAAAQAEGVGESSDVTDKGSG</sequence>
<organism evidence="4 5">
    <name type="scientific">Chlamydomonas incerta</name>
    <dbReference type="NCBI Taxonomy" id="51695"/>
    <lineage>
        <taxon>Eukaryota</taxon>
        <taxon>Viridiplantae</taxon>
        <taxon>Chlorophyta</taxon>
        <taxon>core chlorophytes</taxon>
        <taxon>Chlorophyceae</taxon>
        <taxon>CS clade</taxon>
        <taxon>Chlamydomonadales</taxon>
        <taxon>Chlamydomonadaceae</taxon>
        <taxon>Chlamydomonas</taxon>
    </lineage>
</organism>
<dbReference type="PANTHER" id="PTHR45098:SF1">
    <property type="entry name" value="DNAJ DOMAIN CONTAINING PROTEIN, EXPRESSED"/>
    <property type="match status" value="1"/>
</dbReference>
<dbReference type="CDD" id="cd06257">
    <property type="entry name" value="DnaJ"/>
    <property type="match status" value="1"/>
</dbReference>
<accession>A0A835VYP1</accession>
<dbReference type="InterPro" id="IPR036869">
    <property type="entry name" value="J_dom_sf"/>
</dbReference>
<dbReference type="CDD" id="cd12429">
    <property type="entry name" value="RRM_DNAJC17"/>
    <property type="match status" value="1"/>
</dbReference>
<keyword evidence="5" id="KW-1185">Reference proteome</keyword>
<dbReference type="SMART" id="SM00271">
    <property type="entry name" value="DnaJ"/>
    <property type="match status" value="1"/>
</dbReference>
<dbReference type="Gene3D" id="3.30.70.330">
    <property type="match status" value="1"/>
</dbReference>
<feature type="compositionally biased region" description="Basic and acidic residues" evidence="2">
    <location>
        <begin position="77"/>
        <end position="87"/>
    </location>
</feature>
<evidence type="ECO:0000313" key="5">
    <source>
        <dbReference type="Proteomes" id="UP000650467"/>
    </source>
</evidence>
<dbReference type="EMBL" id="JAEHOC010000029">
    <property type="protein sequence ID" value="KAG2429896.1"/>
    <property type="molecule type" value="Genomic_DNA"/>
</dbReference>
<evidence type="ECO:0000259" key="3">
    <source>
        <dbReference type="PROSITE" id="PS50076"/>
    </source>
</evidence>
<evidence type="ECO:0000313" key="4">
    <source>
        <dbReference type="EMBL" id="KAG2429896.1"/>
    </source>
</evidence>
<feature type="compositionally biased region" description="Basic and acidic residues" evidence="2">
    <location>
        <begin position="94"/>
        <end position="113"/>
    </location>
</feature>
<protein>
    <recommendedName>
        <fullName evidence="3">J domain-containing protein</fullName>
    </recommendedName>
</protein>